<protein>
    <submittedName>
        <fullName evidence="1">Uncharacterized protein</fullName>
    </submittedName>
</protein>
<evidence type="ECO:0000313" key="1">
    <source>
        <dbReference type="EMBL" id="KAI8009712.1"/>
    </source>
</evidence>
<gene>
    <name evidence="1" type="ORF">LOK49_LG06G02953</name>
</gene>
<comment type="caution">
    <text evidence="1">The sequence shown here is derived from an EMBL/GenBank/DDBJ whole genome shotgun (WGS) entry which is preliminary data.</text>
</comment>
<name>A0ACC0HA91_9ERIC</name>
<evidence type="ECO:0000313" key="2">
    <source>
        <dbReference type="Proteomes" id="UP001060215"/>
    </source>
</evidence>
<reference evidence="1 2" key="1">
    <citation type="journal article" date="2022" name="Plant J.">
        <title>Chromosome-level genome of Camellia lanceoleosa provides a valuable resource for understanding genome evolution and self-incompatibility.</title>
        <authorList>
            <person name="Gong W."/>
            <person name="Xiao S."/>
            <person name="Wang L."/>
            <person name="Liao Z."/>
            <person name="Chang Y."/>
            <person name="Mo W."/>
            <person name="Hu G."/>
            <person name="Li W."/>
            <person name="Zhao G."/>
            <person name="Zhu H."/>
            <person name="Hu X."/>
            <person name="Ji K."/>
            <person name="Xiang X."/>
            <person name="Song Q."/>
            <person name="Yuan D."/>
            <person name="Jin S."/>
            <person name="Zhang L."/>
        </authorList>
    </citation>
    <scope>NUCLEOTIDE SEQUENCE [LARGE SCALE GENOMIC DNA]</scope>
    <source>
        <strain evidence="1">SQ_2022a</strain>
    </source>
</reference>
<sequence length="197" mass="22394">MEFEVSKEGLPPHATNDLRSPTSLPSKAFKDALNQSRRGDYIFDSRVEILSSDEKDNGEGYHEINTLTEQLGVPKDASQVIVRASLVTPQAIHATIHKADYDEWVLAAVYASHNPVMRDHLWDDLEDVAETMDMPWLVMGDFNDFATQGERRSFNPRTTTVRNQKFLDRVNNCNLINLRSSGPNMTWTNSEKTCQHN</sequence>
<proteinExistence type="predicted"/>
<keyword evidence="2" id="KW-1185">Reference proteome</keyword>
<dbReference type="Proteomes" id="UP001060215">
    <property type="component" value="Chromosome 5"/>
</dbReference>
<organism evidence="1 2">
    <name type="scientific">Camellia lanceoleosa</name>
    <dbReference type="NCBI Taxonomy" id="1840588"/>
    <lineage>
        <taxon>Eukaryota</taxon>
        <taxon>Viridiplantae</taxon>
        <taxon>Streptophyta</taxon>
        <taxon>Embryophyta</taxon>
        <taxon>Tracheophyta</taxon>
        <taxon>Spermatophyta</taxon>
        <taxon>Magnoliopsida</taxon>
        <taxon>eudicotyledons</taxon>
        <taxon>Gunneridae</taxon>
        <taxon>Pentapetalae</taxon>
        <taxon>asterids</taxon>
        <taxon>Ericales</taxon>
        <taxon>Theaceae</taxon>
        <taxon>Camellia</taxon>
    </lineage>
</organism>
<dbReference type="EMBL" id="CM045762">
    <property type="protein sequence ID" value="KAI8009712.1"/>
    <property type="molecule type" value="Genomic_DNA"/>
</dbReference>
<accession>A0ACC0HA91</accession>